<dbReference type="Proteomes" id="UP001516400">
    <property type="component" value="Unassembled WGS sequence"/>
</dbReference>
<reference evidence="6 7" key="1">
    <citation type="journal article" date="2021" name="BMC Biol.">
        <title>Horizontally acquired antibacterial genes associated with adaptive radiation of ladybird beetles.</title>
        <authorList>
            <person name="Li H.S."/>
            <person name="Tang X.F."/>
            <person name="Huang Y.H."/>
            <person name="Xu Z.Y."/>
            <person name="Chen M.L."/>
            <person name="Du X.Y."/>
            <person name="Qiu B.Y."/>
            <person name="Chen P.T."/>
            <person name="Zhang W."/>
            <person name="Slipinski A."/>
            <person name="Escalona H.E."/>
            <person name="Waterhouse R.M."/>
            <person name="Zwick A."/>
            <person name="Pang H."/>
        </authorList>
    </citation>
    <scope>NUCLEOTIDE SEQUENCE [LARGE SCALE GENOMIC DNA]</scope>
    <source>
        <strain evidence="6">SYSU2018</strain>
    </source>
</reference>
<feature type="domain" description="Lebercilin" evidence="5">
    <location>
        <begin position="59"/>
        <end position="242"/>
    </location>
</feature>
<dbReference type="InterPro" id="IPR028933">
    <property type="entry name" value="Lebercilin_dom"/>
</dbReference>
<dbReference type="EMBL" id="JABFTP020000144">
    <property type="protein sequence ID" value="KAL3282590.1"/>
    <property type="molecule type" value="Genomic_DNA"/>
</dbReference>
<dbReference type="InterPro" id="IPR026188">
    <property type="entry name" value="Lebercilin-like"/>
</dbReference>
<evidence type="ECO:0000256" key="1">
    <source>
        <dbReference type="ARBA" id="ARBA00010229"/>
    </source>
</evidence>
<feature type="region of interest" description="Disordered" evidence="4">
    <location>
        <begin position="359"/>
        <end position="378"/>
    </location>
</feature>
<evidence type="ECO:0000256" key="2">
    <source>
        <dbReference type="ARBA" id="ARBA00023054"/>
    </source>
</evidence>
<dbReference type="PANTHER" id="PTHR16650:SF6">
    <property type="entry name" value="GH21622P"/>
    <property type="match status" value="1"/>
</dbReference>
<gene>
    <name evidence="6" type="ORF">HHI36_005766</name>
</gene>
<organism evidence="6 7">
    <name type="scientific">Cryptolaemus montrouzieri</name>
    <dbReference type="NCBI Taxonomy" id="559131"/>
    <lineage>
        <taxon>Eukaryota</taxon>
        <taxon>Metazoa</taxon>
        <taxon>Ecdysozoa</taxon>
        <taxon>Arthropoda</taxon>
        <taxon>Hexapoda</taxon>
        <taxon>Insecta</taxon>
        <taxon>Pterygota</taxon>
        <taxon>Neoptera</taxon>
        <taxon>Endopterygota</taxon>
        <taxon>Coleoptera</taxon>
        <taxon>Polyphaga</taxon>
        <taxon>Cucujiformia</taxon>
        <taxon>Coccinelloidea</taxon>
        <taxon>Coccinellidae</taxon>
        <taxon>Scymninae</taxon>
        <taxon>Scymnini</taxon>
        <taxon>Cryptolaemus</taxon>
    </lineage>
</organism>
<keyword evidence="7" id="KW-1185">Reference proteome</keyword>
<comment type="caution">
    <text evidence="6">The sequence shown here is derived from an EMBL/GenBank/DDBJ whole genome shotgun (WGS) entry which is preliminary data.</text>
</comment>
<proteinExistence type="inferred from homology"/>
<evidence type="ECO:0000256" key="4">
    <source>
        <dbReference type="SAM" id="MobiDB-lite"/>
    </source>
</evidence>
<evidence type="ECO:0000313" key="6">
    <source>
        <dbReference type="EMBL" id="KAL3282590.1"/>
    </source>
</evidence>
<evidence type="ECO:0000313" key="7">
    <source>
        <dbReference type="Proteomes" id="UP001516400"/>
    </source>
</evidence>
<sequence>MTSYSSISVQKSPDQRSKSCDTVCSSNSGCVLQRRKPVHPLAANVRASISHTSSKTSTVRQRVLSAKLLKLRSLQSQINDANFHLNELQRENVTLKTLNQRQEKALAKYEGTNADLPRLLKSHSEEIRVITEKNKCLRKAVRDLTDLVKTRDEELLLVRKQLEHLEKLNRNKHLGEREKLSDQVEDLKQKLEAAESQISKLNRKVLLEGKSSKQRLSMENVKHKECQKNLMQALAEIERLTGLVDVNNVNANKREDKLPLRKKLTDREYKSLTTLEDKINVPLSGRRSDESLMKELPDGITEKLRTSLANAAKPEENCLLDTNGDLISPTETVKARLSSESRVTFENEKIGKIQAFGESEKVKSSGRPGSSHKLERLSSNIDSIIQRSKENGLSQFDRTLGDYCNHVLNTVKNCSRVVEDHQESLDQSRTDTETIKDAVDEIKALDDQLKRNSIFSIDATELKKLFRPDKIEKSSKQQKLKDSNGNVDKVLREDPKAKLLATLRAIDNGDYIDNFENDNTTSTDEIYDSFTN</sequence>
<keyword evidence="2 3" id="KW-0175">Coiled coil</keyword>
<accession>A0ABD2NWM6</accession>
<dbReference type="PANTHER" id="PTHR16650">
    <property type="entry name" value="C21ORF13-RELATED"/>
    <property type="match status" value="1"/>
</dbReference>
<feature type="coiled-coil region" evidence="3">
    <location>
        <begin position="71"/>
        <end position="105"/>
    </location>
</feature>
<comment type="similarity">
    <text evidence="1">Belongs to the LCA5 family.</text>
</comment>
<dbReference type="AlphaFoldDB" id="A0ABD2NWM6"/>
<evidence type="ECO:0000256" key="3">
    <source>
        <dbReference type="SAM" id="Coils"/>
    </source>
</evidence>
<feature type="coiled-coil region" evidence="3">
    <location>
        <begin position="170"/>
        <end position="243"/>
    </location>
</feature>
<evidence type="ECO:0000259" key="5">
    <source>
        <dbReference type="Pfam" id="PF15619"/>
    </source>
</evidence>
<name>A0ABD2NWM6_9CUCU</name>
<protein>
    <recommendedName>
        <fullName evidence="5">Lebercilin domain-containing protein</fullName>
    </recommendedName>
</protein>
<dbReference type="Pfam" id="PF15619">
    <property type="entry name" value="Lebercilin"/>
    <property type="match status" value="1"/>
</dbReference>